<dbReference type="PROSITE" id="PS00523">
    <property type="entry name" value="SULFATASE_1"/>
    <property type="match status" value="1"/>
</dbReference>
<keyword evidence="3" id="KW-0378">Hydrolase</keyword>
<reference evidence="5" key="1">
    <citation type="journal article" date="2015" name="Nature">
        <title>Complex archaea that bridge the gap between prokaryotes and eukaryotes.</title>
        <authorList>
            <person name="Spang A."/>
            <person name="Saw J.H."/>
            <person name="Jorgensen S.L."/>
            <person name="Zaremba-Niedzwiedzka K."/>
            <person name="Martijn J."/>
            <person name="Lind A.E."/>
            <person name="van Eijk R."/>
            <person name="Schleper C."/>
            <person name="Guy L."/>
            <person name="Ettema T.J."/>
        </authorList>
    </citation>
    <scope>NUCLEOTIDE SEQUENCE</scope>
</reference>
<dbReference type="InterPro" id="IPR024607">
    <property type="entry name" value="Sulfatase_CS"/>
</dbReference>
<dbReference type="Gene3D" id="3.40.720.10">
    <property type="entry name" value="Alkaline Phosphatase, subunit A"/>
    <property type="match status" value="1"/>
</dbReference>
<dbReference type="EMBL" id="LAZR01003712">
    <property type="protein sequence ID" value="KKN15445.1"/>
    <property type="molecule type" value="Genomic_DNA"/>
</dbReference>
<dbReference type="PANTHER" id="PTHR45953:SF1">
    <property type="entry name" value="IDURONATE 2-SULFATASE"/>
    <property type="match status" value="1"/>
</dbReference>
<dbReference type="GO" id="GO:0046872">
    <property type="term" value="F:metal ion binding"/>
    <property type="evidence" value="ECO:0007669"/>
    <property type="project" value="UniProtKB-KW"/>
</dbReference>
<comment type="similarity">
    <text evidence="1">Belongs to the sulfatase family.</text>
</comment>
<accession>A0A0F9N785</accession>
<dbReference type="AlphaFoldDB" id="A0A0F9N785"/>
<proteinExistence type="inferred from homology"/>
<dbReference type="InterPro" id="IPR000917">
    <property type="entry name" value="Sulfatase_N"/>
</dbReference>
<evidence type="ECO:0000313" key="5">
    <source>
        <dbReference type="EMBL" id="KKN15445.1"/>
    </source>
</evidence>
<gene>
    <name evidence="5" type="ORF">LCGC14_0985990</name>
</gene>
<sequence length="508" mass="59388">MHNKPNIIIFNVDQWRGDVLGHMGNTAARTPNLDQIVKNDAVSFSNAFCQNPVCTPSRCSFMTGWYPHVRGHRTMYHMLHLDRNEPNLLKILKDNGYFVWWGGRNDLISARDNLKEHCDILFWPRKEDLNRWGHTWKPNLHMSDEWRGKPESDTYYSFFAGKLDTQGSDIYFDFDWAIVLGAIEFIQKYDGEKPLLIYLALANPHPPYGIEEPWYSIIDRSRVPPRNGTPKDWSGKPSILKGIYERQNLQRMTEDQWNELRATYYGMCARSDHQFGLLVEELKRGDYYDDTAIFFFSDHGDFTGDYGLVEKTQNTFEDCLTRIPFIIKPPKNINVNPRVCDALVELIDFSETVFTLTGIDPNYSRFGKSLIPILKGETEDHRDAVFCEGGRLYGEKQAMELESVANSKSTGLYWPRVSLQTTDDGPYHGKAIMCRTKDFKYVRRLYEKDEFYDLNRDPGEIHNCIDEPKYGSILANLKERMLTWYVETCDVVPFDTDWRFRRRDLKNI</sequence>
<dbReference type="InterPro" id="IPR017850">
    <property type="entry name" value="Alkaline_phosphatase_core_sf"/>
</dbReference>
<evidence type="ECO:0000256" key="3">
    <source>
        <dbReference type="ARBA" id="ARBA00022801"/>
    </source>
</evidence>
<dbReference type="PANTHER" id="PTHR45953">
    <property type="entry name" value="IDURONATE 2-SULFATASE"/>
    <property type="match status" value="1"/>
</dbReference>
<dbReference type="GO" id="GO:0005737">
    <property type="term" value="C:cytoplasm"/>
    <property type="evidence" value="ECO:0007669"/>
    <property type="project" value="TreeGrafter"/>
</dbReference>
<evidence type="ECO:0000256" key="1">
    <source>
        <dbReference type="ARBA" id="ARBA00008779"/>
    </source>
</evidence>
<keyword evidence="2" id="KW-0479">Metal-binding</keyword>
<evidence type="ECO:0000256" key="2">
    <source>
        <dbReference type="ARBA" id="ARBA00022723"/>
    </source>
</evidence>
<feature type="domain" description="Sulfatase N-terminal" evidence="4">
    <location>
        <begin position="5"/>
        <end position="359"/>
    </location>
</feature>
<name>A0A0F9N785_9ZZZZ</name>
<organism evidence="5">
    <name type="scientific">marine sediment metagenome</name>
    <dbReference type="NCBI Taxonomy" id="412755"/>
    <lineage>
        <taxon>unclassified sequences</taxon>
        <taxon>metagenomes</taxon>
        <taxon>ecological metagenomes</taxon>
    </lineage>
</organism>
<evidence type="ECO:0000259" key="4">
    <source>
        <dbReference type="Pfam" id="PF00884"/>
    </source>
</evidence>
<dbReference type="CDD" id="cd16150">
    <property type="entry name" value="sulfatase_like"/>
    <property type="match status" value="1"/>
</dbReference>
<dbReference type="Pfam" id="PF00884">
    <property type="entry name" value="Sulfatase"/>
    <property type="match status" value="1"/>
</dbReference>
<protein>
    <recommendedName>
        <fullName evidence="4">Sulfatase N-terminal domain-containing protein</fullName>
    </recommendedName>
</protein>
<dbReference type="GO" id="GO:0004423">
    <property type="term" value="F:iduronate-2-sulfatase activity"/>
    <property type="evidence" value="ECO:0007669"/>
    <property type="project" value="TreeGrafter"/>
</dbReference>
<dbReference type="SUPFAM" id="SSF53649">
    <property type="entry name" value="Alkaline phosphatase-like"/>
    <property type="match status" value="1"/>
</dbReference>
<comment type="caution">
    <text evidence="5">The sequence shown here is derived from an EMBL/GenBank/DDBJ whole genome shotgun (WGS) entry which is preliminary data.</text>
</comment>